<keyword evidence="1" id="KW-0489">Methyltransferase</keyword>
<gene>
    <name evidence="1" type="ORF">NK125_01375</name>
</gene>
<accession>A0ABT1E967</accession>
<dbReference type="RefSeq" id="WP_262064844.1">
    <property type="nucleotide sequence ID" value="NZ_JAMXOD010000001.1"/>
</dbReference>
<dbReference type="GO" id="GO:0008168">
    <property type="term" value="F:methyltransferase activity"/>
    <property type="evidence" value="ECO:0007669"/>
    <property type="project" value="UniProtKB-KW"/>
</dbReference>
<keyword evidence="2" id="KW-1185">Reference proteome</keyword>
<dbReference type="EMBL" id="JAMZFW010000001">
    <property type="protein sequence ID" value="MCP1101062.1"/>
    <property type="molecule type" value="Genomic_DNA"/>
</dbReference>
<reference evidence="1 2" key="1">
    <citation type="journal article" date="2022" name="Genome Biol. Evol.">
        <title>Host diet, physiology and behaviors set the stage for Lachnospiraceae cladogenesis.</title>
        <authorList>
            <person name="Vera-Ponce De Leon A."/>
            <person name="Schneider M."/>
            <person name="Jahnes B.C."/>
            <person name="Sadowski V."/>
            <person name="Camuy-Velez L.A."/>
            <person name="Duan J."/>
            <person name="Sabree Z.L."/>
        </authorList>
    </citation>
    <scope>NUCLEOTIDE SEQUENCE [LARGE SCALE GENOMIC DNA]</scope>
    <source>
        <strain evidence="1 2">PAL113</strain>
    </source>
</reference>
<sequence length="461" mass="53239">MTIKKAPGSFRDPSGFVWEEEGKIYRTITEFYRPHWEKVEPFLKQMIKENLIQPFEETTPFTGAWKTIEVKRLPFISYPYEWSYDQLKDAALLTLKLQRKALKKGLILKDASVYNIQFDGAKPVFIDHLSFEVWQEGNPWGAYRQFCSHFLAPLALMSGVDLRCGLMMRLFIDGIPLDMASTMLPMKKKMNPGIHFHIVTHAKMQDKYSDTKKAEGKTKSVKITKDYLINLTAQLERMIKDKAFQLPEVETVWGNYYENTNYTEAAEEEKFKMVKELAQKFRGTGIAVDLGANNGRYTRAIAPFFQYALAVDMDPLAVNQNYKMLKRDKETNILPLLIDLSNPSPGIGFNNLERPEFKERCKGDFVIALALIHHLRVTAGIPLSLIAEFFASMINEGGVLVLEFVPKEDSQMEKLLAMREDVFYDYSLEGCKEAFQPWFDCEEIRAIKESKRHILVLKKMK</sequence>
<keyword evidence="1" id="KW-0808">Transferase</keyword>
<name>A0ABT1E967_9FIRM</name>
<evidence type="ECO:0000313" key="1">
    <source>
        <dbReference type="EMBL" id="MCP1101062.1"/>
    </source>
</evidence>
<dbReference type="SUPFAM" id="SSF53335">
    <property type="entry name" value="S-adenosyl-L-methionine-dependent methyltransferases"/>
    <property type="match status" value="1"/>
</dbReference>
<evidence type="ECO:0000313" key="2">
    <source>
        <dbReference type="Proteomes" id="UP001523566"/>
    </source>
</evidence>
<dbReference type="Proteomes" id="UP001523566">
    <property type="component" value="Unassembled WGS sequence"/>
</dbReference>
<dbReference type="GO" id="GO:0032259">
    <property type="term" value="P:methylation"/>
    <property type="evidence" value="ECO:0007669"/>
    <property type="project" value="UniProtKB-KW"/>
</dbReference>
<protein>
    <submittedName>
        <fullName evidence="1">Class I SAM-dependent methyltransferase</fullName>
    </submittedName>
</protein>
<dbReference type="Gene3D" id="3.40.50.150">
    <property type="entry name" value="Vaccinia Virus protein VP39"/>
    <property type="match status" value="1"/>
</dbReference>
<organism evidence="1 2">
    <name type="scientific">Aequitasia blattaphilus</name>
    <dbReference type="NCBI Taxonomy" id="2949332"/>
    <lineage>
        <taxon>Bacteria</taxon>
        <taxon>Bacillati</taxon>
        <taxon>Bacillota</taxon>
        <taxon>Clostridia</taxon>
        <taxon>Lachnospirales</taxon>
        <taxon>Lachnospiraceae</taxon>
        <taxon>Aequitasia</taxon>
    </lineage>
</organism>
<dbReference type="InterPro" id="IPR029063">
    <property type="entry name" value="SAM-dependent_MTases_sf"/>
</dbReference>
<comment type="caution">
    <text evidence="1">The sequence shown here is derived from an EMBL/GenBank/DDBJ whole genome shotgun (WGS) entry which is preliminary data.</text>
</comment>
<proteinExistence type="predicted"/>
<dbReference type="CDD" id="cd02440">
    <property type="entry name" value="AdoMet_MTases"/>
    <property type="match status" value="1"/>
</dbReference>